<feature type="transmembrane region" description="Helical" evidence="6">
    <location>
        <begin position="79"/>
        <end position="103"/>
    </location>
</feature>
<evidence type="ECO:0000256" key="1">
    <source>
        <dbReference type="ARBA" id="ARBA00004141"/>
    </source>
</evidence>
<feature type="transmembrane region" description="Helical" evidence="6">
    <location>
        <begin position="483"/>
        <end position="503"/>
    </location>
</feature>
<keyword evidence="2" id="KW-0813">Transport</keyword>
<evidence type="ECO:0000256" key="6">
    <source>
        <dbReference type="SAM" id="Phobius"/>
    </source>
</evidence>
<reference evidence="7 8" key="1">
    <citation type="submission" date="2016-03" db="EMBL/GenBank/DDBJ databases">
        <authorList>
            <person name="Ploux O."/>
        </authorList>
    </citation>
    <scope>NUCLEOTIDE SEQUENCE [LARGE SCALE GENOMIC DNA]</scope>
    <source>
        <strain evidence="7 8">UAMH 11012</strain>
    </source>
</reference>
<feature type="transmembrane region" description="Helical" evidence="6">
    <location>
        <begin position="227"/>
        <end position="252"/>
    </location>
</feature>
<dbReference type="EMBL" id="FJOG01000008">
    <property type="protein sequence ID" value="CZR56471.1"/>
    <property type="molecule type" value="Genomic_DNA"/>
</dbReference>
<dbReference type="PIRSF" id="PIRSF006060">
    <property type="entry name" value="AA_transporter"/>
    <property type="match status" value="1"/>
</dbReference>
<evidence type="ECO:0000256" key="4">
    <source>
        <dbReference type="ARBA" id="ARBA00022989"/>
    </source>
</evidence>
<dbReference type="GO" id="GO:0022857">
    <property type="term" value="F:transmembrane transporter activity"/>
    <property type="evidence" value="ECO:0007669"/>
    <property type="project" value="InterPro"/>
</dbReference>
<feature type="transmembrane region" description="Helical" evidence="6">
    <location>
        <begin position="145"/>
        <end position="165"/>
    </location>
</feature>
<dbReference type="InterPro" id="IPR002293">
    <property type="entry name" value="AA/rel_permease1"/>
</dbReference>
<feature type="transmembrane region" description="Helical" evidence="6">
    <location>
        <begin position="115"/>
        <end position="133"/>
    </location>
</feature>
<evidence type="ECO:0000313" key="7">
    <source>
        <dbReference type="EMBL" id="CZR56471.1"/>
    </source>
</evidence>
<gene>
    <name evidence="7" type="ORF">PAC_06359</name>
</gene>
<protein>
    <submittedName>
        <fullName evidence="7">Probable UGA4 GABA permease-also involved in delta-aminolevulinate transport</fullName>
    </submittedName>
</protein>
<evidence type="ECO:0000256" key="3">
    <source>
        <dbReference type="ARBA" id="ARBA00022692"/>
    </source>
</evidence>
<dbReference type="PANTHER" id="PTHR45649:SF29">
    <property type="entry name" value="AMINO ACID TRANSPORTER (EUROFUNG)"/>
    <property type="match status" value="1"/>
</dbReference>
<organism evidence="7 8">
    <name type="scientific">Phialocephala subalpina</name>
    <dbReference type="NCBI Taxonomy" id="576137"/>
    <lineage>
        <taxon>Eukaryota</taxon>
        <taxon>Fungi</taxon>
        <taxon>Dikarya</taxon>
        <taxon>Ascomycota</taxon>
        <taxon>Pezizomycotina</taxon>
        <taxon>Leotiomycetes</taxon>
        <taxon>Helotiales</taxon>
        <taxon>Mollisiaceae</taxon>
        <taxon>Phialocephala</taxon>
        <taxon>Phialocephala fortinii species complex</taxon>
    </lineage>
</organism>
<feature type="transmembrane region" description="Helical" evidence="6">
    <location>
        <begin position="318"/>
        <end position="341"/>
    </location>
</feature>
<keyword evidence="5 6" id="KW-0472">Membrane</keyword>
<dbReference type="Pfam" id="PF13520">
    <property type="entry name" value="AA_permease_2"/>
    <property type="match status" value="1"/>
</dbReference>
<evidence type="ECO:0000256" key="5">
    <source>
        <dbReference type="ARBA" id="ARBA00023136"/>
    </source>
</evidence>
<keyword evidence="4 6" id="KW-1133">Transmembrane helix</keyword>
<feature type="transmembrane region" description="Helical" evidence="6">
    <location>
        <begin position="278"/>
        <end position="298"/>
    </location>
</feature>
<dbReference type="Gene3D" id="1.20.1740.10">
    <property type="entry name" value="Amino acid/polyamine transporter I"/>
    <property type="match status" value="1"/>
</dbReference>
<name>A0A1L7WUM1_9HELO</name>
<evidence type="ECO:0000256" key="2">
    <source>
        <dbReference type="ARBA" id="ARBA00022448"/>
    </source>
</evidence>
<dbReference type="OrthoDB" id="4476201at2759"/>
<sequence length="572" mass="62305">MRRVPKMFRVFELSAFLFFLDFIAGIMNTIRERVVDERAMHVTSVFQKTGDHAVLDHDADSDEEVLLALGYKQEFKRDFSIWTSFAVSFSVLGLLPSVASTLSYNLAYSGPAGSVWGWFVACIPIQFIALSMAELCSSMPTAGGLYYASAVLAPAGWGPLCSWITGWSNFTGWATAPCAINYALASMVLTAAEIGHPTYVAQTYQVYLMMLALLFIEGLLTMNSTKFLAWMNSVGTVVNVFVVFIFVIWMPVGSINGPKTNPNNIVWTSDGIVNGTEWPTGFAFMMGMLSVIVTIAGFDAPFHLSEECSNANIASPRAILMTAQLGMYMGWAIIIAVAYTVKDITDVVSGQYGQPMGSLCLQVLGPKAGLAMFALNIFAQCIVASSRVTFSFSRDDALPFSRYLKRVNTYTKTPVNAVWFIVLIASLVGLLIFASPVAIGAVFSIAAIAQYVAFGLPICLKLFVVGDKFRPGPWNLGRFSKPIGIIAVAWIVLIIPILCFPAVKGKDLNKLNMNYASLVYGGVMLLAMTWYAVDARKWFKGPKINVEHLIGGRVLVGEGSGSEVREVVVGKK</sequence>
<dbReference type="AlphaFoldDB" id="A0A1L7WUM1"/>
<feature type="transmembrane region" description="Helical" evidence="6">
    <location>
        <begin position="204"/>
        <end position="220"/>
    </location>
</feature>
<dbReference type="GO" id="GO:0016020">
    <property type="term" value="C:membrane"/>
    <property type="evidence" value="ECO:0007669"/>
    <property type="project" value="UniProtKB-SubCell"/>
</dbReference>
<proteinExistence type="predicted"/>
<feature type="transmembrane region" description="Helical" evidence="6">
    <location>
        <begin position="413"/>
        <end position="433"/>
    </location>
</feature>
<dbReference type="PANTHER" id="PTHR45649">
    <property type="entry name" value="AMINO-ACID PERMEASE BAT1"/>
    <property type="match status" value="1"/>
</dbReference>
<evidence type="ECO:0000313" key="8">
    <source>
        <dbReference type="Proteomes" id="UP000184330"/>
    </source>
</evidence>
<accession>A0A1L7WUM1</accession>
<feature type="transmembrane region" description="Helical" evidence="6">
    <location>
        <begin position="515"/>
        <end position="533"/>
    </location>
</feature>
<feature type="transmembrane region" description="Helical" evidence="6">
    <location>
        <begin position="439"/>
        <end position="463"/>
    </location>
</feature>
<dbReference type="Proteomes" id="UP000184330">
    <property type="component" value="Unassembled WGS sequence"/>
</dbReference>
<comment type="subcellular location">
    <subcellularLocation>
        <location evidence="1">Membrane</location>
        <topology evidence="1">Multi-pass membrane protein</topology>
    </subcellularLocation>
</comment>
<keyword evidence="3 6" id="KW-0812">Transmembrane</keyword>
<keyword evidence="8" id="KW-1185">Reference proteome</keyword>